<feature type="chain" id="PRO_5002982996" evidence="6">
    <location>
        <begin position="26"/>
        <end position="823"/>
    </location>
</feature>
<dbReference type="eggNOG" id="COG5434">
    <property type="taxonomic scope" value="Bacteria"/>
</dbReference>
<dbReference type="GO" id="GO:0005975">
    <property type="term" value="P:carbohydrate metabolic process"/>
    <property type="evidence" value="ECO:0007669"/>
    <property type="project" value="UniProtKB-ARBA"/>
</dbReference>
<dbReference type="HOGENOM" id="CLU_009451_0_0_11"/>
<dbReference type="STRING" id="479433.Caci_3706"/>
<evidence type="ECO:0000256" key="3">
    <source>
        <dbReference type="ARBA" id="ARBA00022490"/>
    </source>
</evidence>
<dbReference type="SUPFAM" id="SSF51126">
    <property type="entry name" value="Pectin lyase-like"/>
    <property type="match status" value="1"/>
</dbReference>
<dbReference type="CAZy" id="CBM32">
    <property type="family name" value="Carbohydrate-Binding Module Family 32"/>
</dbReference>
<comment type="subcellular location">
    <subcellularLocation>
        <location evidence="1">Cell projection</location>
        <location evidence="1">Cilium</location>
    </subcellularLocation>
    <subcellularLocation>
        <location evidence="2">Cytoplasm</location>
    </subcellularLocation>
</comment>
<dbReference type="Pfam" id="PF22544">
    <property type="entry name" value="HYDIN_VesB_CFA65-like_Ig"/>
    <property type="match status" value="1"/>
</dbReference>
<dbReference type="Pfam" id="PF22815">
    <property type="entry name" value="CatAgl_D1"/>
    <property type="match status" value="1"/>
</dbReference>
<dbReference type="OrthoDB" id="5476529at2"/>
<dbReference type="RefSeq" id="WP_015792337.1">
    <property type="nucleotide sequence ID" value="NC_013131.1"/>
</dbReference>
<dbReference type="CAZy" id="GH87">
    <property type="family name" value="Glycoside Hydrolase Family 87"/>
</dbReference>
<dbReference type="InterPro" id="IPR006626">
    <property type="entry name" value="PbH1"/>
</dbReference>
<gene>
    <name evidence="8" type="ordered locus">Caci_3706</name>
</gene>
<evidence type="ECO:0000256" key="6">
    <source>
        <dbReference type="SAM" id="SignalP"/>
    </source>
</evidence>
<protein>
    <submittedName>
        <fullName evidence="8">Coagulation factor 5/8 type domain protein</fullName>
    </submittedName>
</protein>
<dbReference type="SUPFAM" id="SSF49785">
    <property type="entry name" value="Galactose-binding domain-like"/>
    <property type="match status" value="1"/>
</dbReference>
<sequence precursor="true">MLRSTVLAAIAAIGLGVALAGPATAHVSPAAAHLSTTAALPLPAGASVPFTEYDSVNAAATNGTRTFASRAFTQIAAEATGRRAVQLAAGQYLEFVLAQPADAVDIRYSVPDGSADSSLQLTVGGRPQNSHDTPLASLPTTAKYSHFYGNYPFTNNPADGGEHHYFDDTRALLGRVLPAGTRVRITASAPTTVDVADFENVAPAPTRAPAGSLSVLDFGADPTGATDSGQAIQNAIDAGAAAHQTVWIPQGTYTVTRHLVVDGVTVSGAGPWYSVLHGAGVGMFGKPAPTPSAAVHLSGFAIFGETTVRDDSVSDSGLGGSLGGGSTVDDLWIQHTKVGMWFDGPADGLTVSDTRIQDTTADGVNLHDGVSHVTVRNTFVRNTGDDGMAMWSDQNADHDNAFVHDTVVQPQLANAFAVYGGHDNTVSDDLAADTVTQGGGVHVGNRFGSVALSGTTTIADDVLLRTGDLVPNDPTEIGALWFDAADSPMTGAISVHDDTLVDSSYAGIQFVGQSITNVSVDRVTIAGAGTFAVQLQAPGTATFSNVLALGLGAGNGAGTYDCASGFTIAKSGSNVGWTKSACGFPPSGALSIDKATGVDFGFQALSTAAAQPITITNPGPKPITIQRIAAPAGFTADDPCTTIAVGASCTVHVAFDPATSGNFTGLLTIDSTSPAGPYVVGLKGVGYDPNGDLALGRTVTSSSQQCSWCGPDKLTDGDATTYFESADGTFPQTATVDLGQSVSVDRVVLKLPPNWGARTQTIAVSGDGVPLAASADYVFDPAVAGNSVTITFPATTVRTLTLTLTGNTGWPAAQLSEFEAYAH</sequence>
<dbReference type="KEGG" id="cai:Caci_3706"/>
<keyword evidence="6" id="KW-0732">Signal</keyword>
<evidence type="ECO:0000256" key="2">
    <source>
        <dbReference type="ARBA" id="ARBA00004496"/>
    </source>
</evidence>
<dbReference type="AlphaFoldDB" id="C7QBY9"/>
<dbReference type="Pfam" id="PF00754">
    <property type="entry name" value="F5_F8_type_C"/>
    <property type="match status" value="1"/>
</dbReference>
<evidence type="ECO:0000256" key="4">
    <source>
        <dbReference type="ARBA" id="ARBA00023069"/>
    </source>
</evidence>
<dbReference type="InterPro" id="IPR033801">
    <property type="entry name" value="CBM6-CBM35-CBM36-like_1"/>
</dbReference>
<dbReference type="Gene3D" id="2.160.20.10">
    <property type="entry name" value="Single-stranded right-handed beta-helix, Pectin lyase-like"/>
    <property type="match status" value="1"/>
</dbReference>
<dbReference type="InterPro" id="IPR053879">
    <property type="entry name" value="HYDIN_VesB_CFA65-like_Ig"/>
</dbReference>
<dbReference type="GO" id="GO:0005737">
    <property type="term" value="C:cytoplasm"/>
    <property type="evidence" value="ECO:0007669"/>
    <property type="project" value="UniProtKB-SubCell"/>
</dbReference>
<keyword evidence="9" id="KW-1185">Reference proteome</keyword>
<evidence type="ECO:0000259" key="7">
    <source>
        <dbReference type="PROSITE" id="PS50022"/>
    </source>
</evidence>
<keyword evidence="3" id="KW-0963">Cytoplasm</keyword>
<feature type="signal peptide" evidence="6">
    <location>
        <begin position="1"/>
        <end position="25"/>
    </location>
</feature>
<dbReference type="Gene3D" id="2.60.40.10">
    <property type="entry name" value="Immunoglobulins"/>
    <property type="match status" value="1"/>
</dbReference>
<dbReference type="InParanoid" id="C7QBY9"/>
<accession>C7QBY9</accession>
<organism evidence="8 9">
    <name type="scientific">Catenulispora acidiphila (strain DSM 44928 / JCM 14897 / NBRC 102108 / NRRL B-24433 / ID139908)</name>
    <dbReference type="NCBI Taxonomy" id="479433"/>
    <lineage>
        <taxon>Bacteria</taxon>
        <taxon>Bacillati</taxon>
        <taxon>Actinomycetota</taxon>
        <taxon>Actinomycetes</taxon>
        <taxon>Catenulisporales</taxon>
        <taxon>Catenulisporaceae</taxon>
        <taxon>Catenulispora</taxon>
    </lineage>
</organism>
<evidence type="ECO:0000256" key="5">
    <source>
        <dbReference type="ARBA" id="ARBA00023273"/>
    </source>
</evidence>
<feature type="domain" description="F5/8 type C" evidence="7">
    <location>
        <begin position="675"/>
        <end position="823"/>
    </location>
</feature>
<dbReference type="SMART" id="SM00710">
    <property type="entry name" value="PbH1"/>
    <property type="match status" value="5"/>
</dbReference>
<name>C7QBY9_CATAD</name>
<dbReference type="InterPro" id="IPR055149">
    <property type="entry name" value="Agl_cat_D2"/>
</dbReference>
<evidence type="ECO:0000256" key="1">
    <source>
        <dbReference type="ARBA" id="ARBA00004138"/>
    </source>
</evidence>
<dbReference type="Proteomes" id="UP000000851">
    <property type="component" value="Chromosome"/>
</dbReference>
<dbReference type="Gene3D" id="2.60.120.260">
    <property type="entry name" value="Galactose-binding domain-like"/>
    <property type="match status" value="1"/>
</dbReference>
<keyword evidence="5" id="KW-0966">Cell projection</keyword>
<dbReference type="NCBIfam" id="NF012200">
    <property type="entry name" value="choice_anch_D"/>
    <property type="match status" value="1"/>
</dbReference>
<dbReference type="Pfam" id="PF22816">
    <property type="entry name" value="CatAgl_D2"/>
    <property type="match status" value="1"/>
</dbReference>
<dbReference type="InterPro" id="IPR008979">
    <property type="entry name" value="Galactose-bd-like_sf"/>
</dbReference>
<proteinExistence type="predicted"/>
<dbReference type="PROSITE" id="PS50022">
    <property type="entry name" value="FA58C_3"/>
    <property type="match status" value="1"/>
</dbReference>
<dbReference type="InterPro" id="IPR000421">
    <property type="entry name" value="FA58C"/>
</dbReference>
<dbReference type="InterPro" id="IPR012334">
    <property type="entry name" value="Pectin_lyas_fold"/>
</dbReference>
<evidence type="ECO:0000313" key="8">
    <source>
        <dbReference type="EMBL" id="ACU72608.1"/>
    </source>
</evidence>
<dbReference type="InterPro" id="IPR011050">
    <property type="entry name" value="Pectin_lyase_fold/virulence"/>
</dbReference>
<evidence type="ECO:0000313" key="9">
    <source>
        <dbReference type="Proteomes" id="UP000000851"/>
    </source>
</evidence>
<dbReference type="InterPro" id="IPR013783">
    <property type="entry name" value="Ig-like_fold"/>
</dbReference>
<keyword evidence="4" id="KW-0969">Cilium</keyword>
<reference evidence="8 9" key="1">
    <citation type="journal article" date="2009" name="Stand. Genomic Sci.">
        <title>Complete genome sequence of Catenulispora acidiphila type strain (ID 139908).</title>
        <authorList>
            <person name="Copeland A."/>
            <person name="Lapidus A."/>
            <person name="Glavina Del Rio T."/>
            <person name="Nolan M."/>
            <person name="Lucas S."/>
            <person name="Chen F."/>
            <person name="Tice H."/>
            <person name="Cheng J.F."/>
            <person name="Bruce D."/>
            <person name="Goodwin L."/>
            <person name="Pitluck S."/>
            <person name="Mikhailova N."/>
            <person name="Pati A."/>
            <person name="Ivanova N."/>
            <person name="Mavromatis K."/>
            <person name="Chen A."/>
            <person name="Palaniappan K."/>
            <person name="Chain P."/>
            <person name="Land M."/>
            <person name="Hauser L."/>
            <person name="Chang Y.J."/>
            <person name="Jeffries C.D."/>
            <person name="Chertkov O."/>
            <person name="Brettin T."/>
            <person name="Detter J.C."/>
            <person name="Han C."/>
            <person name="Ali Z."/>
            <person name="Tindall B.J."/>
            <person name="Goker M."/>
            <person name="Bristow J."/>
            <person name="Eisen J.A."/>
            <person name="Markowitz V."/>
            <person name="Hugenholtz P."/>
            <person name="Kyrpides N.C."/>
            <person name="Klenk H.P."/>
        </authorList>
    </citation>
    <scope>NUCLEOTIDE SEQUENCE [LARGE SCALE GENOMIC DNA]</scope>
    <source>
        <strain evidence="9">DSM 44928 / JCM 14897 / NBRC 102108 / NRRL B-24433 / ID139908</strain>
    </source>
</reference>
<dbReference type="EMBL" id="CP001700">
    <property type="protein sequence ID" value="ACU72608.1"/>
    <property type="molecule type" value="Genomic_DNA"/>
</dbReference>